<evidence type="ECO:0000313" key="2">
    <source>
        <dbReference type="EMBL" id="AKJ63628.1"/>
    </source>
</evidence>
<organism evidence="2 3">
    <name type="scientific">Kiritimatiella glycovorans</name>
    <dbReference type="NCBI Taxonomy" id="1307763"/>
    <lineage>
        <taxon>Bacteria</taxon>
        <taxon>Pseudomonadati</taxon>
        <taxon>Kiritimatiellota</taxon>
        <taxon>Kiritimatiellia</taxon>
        <taxon>Kiritimatiellales</taxon>
        <taxon>Kiritimatiellaceae</taxon>
        <taxon>Kiritimatiella</taxon>
    </lineage>
</organism>
<sequence length="148" mass="16214">MNLKKVLSPELVFTDLEAEDKDGLITEMVDRLVARGLLKDRQSALEAVREREAKMSTGMQNGIAIPHGKTGTVEQLVAAVGVKPEGIDFDSLDGRPARIIIMTLSPADRTGPHIQFIAEVGRLLSREEVREAILSARSREEILRALTG</sequence>
<dbReference type="PROSITE" id="PS51094">
    <property type="entry name" value="PTS_EIIA_TYPE_2"/>
    <property type="match status" value="1"/>
</dbReference>
<accession>A0A0G3EBF4</accession>
<dbReference type="EMBL" id="CP010904">
    <property type="protein sequence ID" value="AKJ63628.1"/>
    <property type="molecule type" value="Genomic_DNA"/>
</dbReference>
<dbReference type="SUPFAM" id="SSF55804">
    <property type="entry name" value="Phoshotransferase/anion transport protein"/>
    <property type="match status" value="1"/>
</dbReference>
<dbReference type="Gene3D" id="3.40.930.10">
    <property type="entry name" value="Mannitol-specific EII, Chain A"/>
    <property type="match status" value="1"/>
</dbReference>
<dbReference type="Pfam" id="PF00359">
    <property type="entry name" value="PTS_EIIA_2"/>
    <property type="match status" value="1"/>
</dbReference>
<evidence type="ECO:0000313" key="3">
    <source>
        <dbReference type="Proteomes" id="UP000035268"/>
    </source>
</evidence>
<keyword evidence="3" id="KW-1185">Reference proteome</keyword>
<dbReference type="RefSeq" id="WP_052881038.1">
    <property type="nucleotide sequence ID" value="NZ_CP010904.1"/>
</dbReference>
<dbReference type="STRING" id="1307763.L21SP4_00347"/>
<reference evidence="3" key="1">
    <citation type="submission" date="2015-02" db="EMBL/GenBank/DDBJ databases">
        <title>Description and complete genome sequence of the first cultured representative of the subdivision 5 of the Verrucomicrobia phylum.</title>
        <authorList>
            <person name="Spring S."/>
            <person name="Bunk B."/>
            <person name="Sproer C."/>
            <person name="Klenk H.-P."/>
        </authorList>
    </citation>
    <scope>NUCLEOTIDE SEQUENCE [LARGE SCALE GENOMIC DNA]</scope>
    <source>
        <strain evidence="3">L21-Fru-AB</strain>
    </source>
</reference>
<dbReference type="KEGG" id="vbl:L21SP4_00347"/>
<evidence type="ECO:0000259" key="1">
    <source>
        <dbReference type="PROSITE" id="PS51094"/>
    </source>
</evidence>
<dbReference type="Proteomes" id="UP000035268">
    <property type="component" value="Chromosome"/>
</dbReference>
<feature type="domain" description="PTS EIIA type-2" evidence="1">
    <location>
        <begin position="5"/>
        <end position="148"/>
    </location>
</feature>
<dbReference type="CDD" id="cd00211">
    <property type="entry name" value="PTS_IIA_fru"/>
    <property type="match status" value="1"/>
</dbReference>
<proteinExistence type="predicted"/>
<gene>
    <name evidence="2" type="primary">fruA_2</name>
    <name evidence="2" type="ORF">L21SP4_00347</name>
</gene>
<dbReference type="PANTHER" id="PTHR47738">
    <property type="entry name" value="PTS SYSTEM FRUCTOSE-LIKE EIIA COMPONENT-RELATED"/>
    <property type="match status" value="1"/>
</dbReference>
<dbReference type="PATRIC" id="fig|1609981.3.peg.363"/>
<reference evidence="2 3" key="2">
    <citation type="journal article" date="2016" name="ISME J.">
        <title>Characterization of the first cultured representative of Verrucomicrobia subdivision 5 indicates the proposal of a novel phylum.</title>
        <authorList>
            <person name="Spring S."/>
            <person name="Bunk B."/>
            <person name="Sproer C."/>
            <person name="Schumann P."/>
            <person name="Rohde M."/>
            <person name="Tindall B.J."/>
            <person name="Klenk H.P."/>
        </authorList>
    </citation>
    <scope>NUCLEOTIDE SEQUENCE [LARGE SCALE GENOMIC DNA]</scope>
    <source>
        <strain evidence="2 3">L21-Fru-AB</strain>
    </source>
</reference>
<dbReference type="InterPro" id="IPR002178">
    <property type="entry name" value="PTS_EIIA_type-2_dom"/>
</dbReference>
<dbReference type="OrthoDB" id="95460at2"/>
<dbReference type="InterPro" id="IPR051541">
    <property type="entry name" value="PTS_SugarTrans_NitroReg"/>
</dbReference>
<protein>
    <submittedName>
        <fullName evidence="2">EIIABC-Fru</fullName>
    </submittedName>
</protein>
<dbReference type="InterPro" id="IPR016152">
    <property type="entry name" value="PTrfase/Anion_transptr"/>
</dbReference>
<dbReference type="AlphaFoldDB" id="A0A0G3EBF4"/>
<name>A0A0G3EBF4_9BACT</name>